<dbReference type="OrthoDB" id="1046782at2759"/>
<dbReference type="EMBL" id="SWKV01000013">
    <property type="protein sequence ID" value="KAF3043256.1"/>
    <property type="molecule type" value="Genomic_DNA"/>
</dbReference>
<accession>A0A9P4WVV4</accession>
<dbReference type="AlphaFoldDB" id="A0A9P4WVV4"/>
<reference evidence="2" key="1">
    <citation type="submission" date="2019-04" db="EMBL/GenBank/DDBJ databases">
        <title>Sequencing of skin fungus with MAO and IRED activity.</title>
        <authorList>
            <person name="Marsaioli A.J."/>
            <person name="Bonatto J.M.C."/>
            <person name="Reis Junior O."/>
        </authorList>
    </citation>
    <scope>NUCLEOTIDE SEQUENCE</scope>
    <source>
        <strain evidence="2">28M1</strain>
    </source>
</reference>
<name>A0A9P4WVV4_9PLEO</name>
<comment type="caution">
    <text evidence="2">The sequence shown here is derived from an EMBL/GenBank/DDBJ whole genome shotgun (WGS) entry which is preliminary data.</text>
</comment>
<keyword evidence="1" id="KW-1133">Transmembrane helix</keyword>
<feature type="transmembrane region" description="Helical" evidence="1">
    <location>
        <begin position="303"/>
        <end position="323"/>
    </location>
</feature>
<dbReference type="Gene3D" id="1.20.58.340">
    <property type="entry name" value="Magnesium transport protein CorA, transmembrane region"/>
    <property type="match status" value="1"/>
</dbReference>
<proteinExistence type="predicted"/>
<organism evidence="2 3">
    <name type="scientific">Didymella heteroderae</name>
    <dbReference type="NCBI Taxonomy" id="1769908"/>
    <lineage>
        <taxon>Eukaryota</taxon>
        <taxon>Fungi</taxon>
        <taxon>Dikarya</taxon>
        <taxon>Ascomycota</taxon>
        <taxon>Pezizomycotina</taxon>
        <taxon>Dothideomycetes</taxon>
        <taxon>Pleosporomycetidae</taxon>
        <taxon>Pleosporales</taxon>
        <taxon>Pleosporineae</taxon>
        <taxon>Didymellaceae</taxon>
        <taxon>Didymella</taxon>
    </lineage>
</organism>
<protein>
    <recommendedName>
        <fullName evidence="4">Metal ion transmembrane transporter</fullName>
    </recommendedName>
</protein>
<dbReference type="Proteomes" id="UP000758155">
    <property type="component" value="Unassembled WGS sequence"/>
</dbReference>
<keyword evidence="3" id="KW-1185">Reference proteome</keyword>
<feature type="transmembrane region" description="Helical" evidence="1">
    <location>
        <begin position="261"/>
        <end position="283"/>
    </location>
</feature>
<sequence length="365" mass="41374">MEVFLSNNGVFSTFTTSADGQTSLILKVANSRTTGFDCVSVTCNPARRTTYALYHHLEDEASVFATLISNPERCMDPHFFVAAVYRSHHQHIEVYRNTIDDAIQSIERQTGFGNPGRLKSAKDPARRNSMDEYPALEDPKNIIQQLSYCQTDLAIIGHVARCCLECGDWLVKALDEPVLEGQVLHGSEYAPSMKQVRPMVAQDVEYMRRRTAMLLSQVQQMRDRVQSQTVFMLNTITQSDSEYTAAIAVDGRRDSTAMKTIAILGIVFLPGTFMATLFSSDMFDWGNEDTGNQNTLTVSRKMWIYWVVTVPLTVLTLLMWMLWTRRDVKRSTQRLRIFRTTLNPVTPPNTKVTKVVSKVFGDKMV</sequence>
<evidence type="ECO:0000313" key="2">
    <source>
        <dbReference type="EMBL" id="KAF3043256.1"/>
    </source>
</evidence>
<keyword evidence="1" id="KW-0472">Membrane</keyword>
<gene>
    <name evidence="2" type="ORF">E8E12_010023</name>
</gene>
<evidence type="ECO:0008006" key="4">
    <source>
        <dbReference type="Google" id="ProtNLM"/>
    </source>
</evidence>
<evidence type="ECO:0000313" key="3">
    <source>
        <dbReference type="Proteomes" id="UP000758155"/>
    </source>
</evidence>
<evidence type="ECO:0000256" key="1">
    <source>
        <dbReference type="SAM" id="Phobius"/>
    </source>
</evidence>
<keyword evidence="1" id="KW-0812">Transmembrane</keyword>